<proteinExistence type="inferred from homology"/>
<comment type="pathway">
    <text evidence="5">Isoprenoid biosynthesis; dimethylallyl diphosphate biosynthesis; dimethylallyl diphosphate from (2E)-4-hydroxy-3-methylbutenyl diphosphate: step 1/1.</text>
</comment>
<evidence type="ECO:0000256" key="1">
    <source>
        <dbReference type="ARBA" id="ARBA00022485"/>
    </source>
</evidence>
<comment type="pathway">
    <text evidence="5">Isoprenoid biosynthesis; isopentenyl diphosphate biosynthesis via DXP pathway; isopentenyl diphosphate from 1-deoxy-D-xylulose 5-phosphate: step 6/6.</text>
</comment>
<comment type="catalytic activity">
    <reaction evidence="5">
        <text>isopentenyl diphosphate + 2 oxidized [2Fe-2S]-[ferredoxin] + H2O = (2E)-4-hydroxy-3-methylbut-2-enyl diphosphate + 2 reduced [2Fe-2S]-[ferredoxin] + 2 H(+)</text>
        <dbReference type="Rhea" id="RHEA:24488"/>
        <dbReference type="Rhea" id="RHEA-COMP:10000"/>
        <dbReference type="Rhea" id="RHEA-COMP:10001"/>
        <dbReference type="ChEBI" id="CHEBI:15377"/>
        <dbReference type="ChEBI" id="CHEBI:15378"/>
        <dbReference type="ChEBI" id="CHEBI:33737"/>
        <dbReference type="ChEBI" id="CHEBI:33738"/>
        <dbReference type="ChEBI" id="CHEBI:128753"/>
        <dbReference type="ChEBI" id="CHEBI:128769"/>
        <dbReference type="EC" id="1.17.7.4"/>
    </reaction>
</comment>
<comment type="similarity">
    <text evidence="5">Belongs to the IspH family.</text>
</comment>
<feature type="binding site" evidence="5">
    <location>
        <position position="166"/>
    </location>
    <ligand>
        <name>(2E)-4-hydroxy-3-methylbut-2-enyl diphosphate</name>
        <dbReference type="ChEBI" id="CHEBI:128753"/>
    </ligand>
</feature>
<feature type="binding site" evidence="5">
    <location>
        <position position="40"/>
    </location>
    <ligand>
        <name>(2E)-4-hydroxy-3-methylbut-2-enyl diphosphate</name>
        <dbReference type="ChEBI" id="CHEBI:128753"/>
    </ligand>
</feature>
<feature type="binding site" evidence="5">
    <location>
        <position position="128"/>
    </location>
    <ligand>
        <name>isopentenyl diphosphate</name>
        <dbReference type="ChEBI" id="CHEBI:128769"/>
    </ligand>
</feature>
<feature type="binding site" evidence="5">
    <location>
        <position position="268"/>
    </location>
    <ligand>
        <name>(2E)-4-hydroxy-3-methylbut-2-enyl diphosphate</name>
        <dbReference type="ChEBI" id="CHEBI:128753"/>
    </ligand>
</feature>
<evidence type="ECO:0000313" key="7">
    <source>
        <dbReference type="Proteomes" id="UP000605676"/>
    </source>
</evidence>
<dbReference type="EC" id="1.17.7.4" evidence="5"/>
<reference evidence="6 7" key="1">
    <citation type="submission" date="2021-01" db="EMBL/GenBank/DDBJ databases">
        <title>Carboxyliciviraga sp.nov., isolated from coastal sediments.</title>
        <authorList>
            <person name="Lu D."/>
            <person name="Zhang T."/>
        </authorList>
    </citation>
    <scope>NUCLEOTIDE SEQUENCE [LARGE SCALE GENOMIC DNA]</scope>
    <source>
        <strain evidence="6 7">N1Y132</strain>
    </source>
</reference>
<evidence type="ECO:0000256" key="2">
    <source>
        <dbReference type="ARBA" id="ARBA00022723"/>
    </source>
</evidence>
<dbReference type="InterPro" id="IPR003451">
    <property type="entry name" value="LytB/IspH"/>
</dbReference>
<feature type="binding site" evidence="5">
    <location>
        <position position="12"/>
    </location>
    <ligand>
        <name>[4Fe-4S] cluster</name>
        <dbReference type="ChEBI" id="CHEBI:49883"/>
    </ligand>
</feature>
<feature type="binding site" evidence="5">
    <location>
        <position position="40"/>
    </location>
    <ligand>
        <name>dimethylallyl diphosphate</name>
        <dbReference type="ChEBI" id="CHEBI:57623"/>
    </ligand>
</feature>
<evidence type="ECO:0000256" key="3">
    <source>
        <dbReference type="ARBA" id="ARBA00023004"/>
    </source>
</evidence>
<dbReference type="EMBL" id="JAENRR010000071">
    <property type="protein sequence ID" value="MBK3519489.1"/>
    <property type="molecule type" value="Genomic_DNA"/>
</dbReference>
<feature type="binding site" evidence="5">
    <location>
        <position position="225"/>
    </location>
    <ligand>
        <name>isopentenyl diphosphate</name>
        <dbReference type="ChEBI" id="CHEBI:128769"/>
    </ligand>
</feature>
<gene>
    <name evidence="5" type="primary">ispH</name>
    <name evidence="6" type="ORF">JIV24_19235</name>
</gene>
<feature type="binding site" evidence="5">
    <location>
        <position position="224"/>
    </location>
    <ligand>
        <name>isopentenyl diphosphate</name>
        <dbReference type="ChEBI" id="CHEBI:128769"/>
    </ligand>
</feature>
<feature type="binding site" evidence="5">
    <location>
        <position position="74"/>
    </location>
    <ligand>
        <name>isopentenyl diphosphate</name>
        <dbReference type="ChEBI" id="CHEBI:128769"/>
    </ligand>
</feature>
<evidence type="ECO:0000256" key="4">
    <source>
        <dbReference type="ARBA" id="ARBA00023014"/>
    </source>
</evidence>
<evidence type="ECO:0000313" key="6">
    <source>
        <dbReference type="EMBL" id="MBK3519489.1"/>
    </source>
</evidence>
<protein>
    <recommendedName>
        <fullName evidence="5">4-hydroxy-3-methylbut-2-enyl diphosphate reductase</fullName>
        <shortName evidence="5">HMBPP reductase</shortName>
        <ecNumber evidence="5">1.17.7.4</ecNumber>
    </recommendedName>
</protein>
<evidence type="ECO:0000256" key="5">
    <source>
        <dbReference type="HAMAP-Rule" id="MF_00191"/>
    </source>
</evidence>
<feature type="binding site" evidence="5">
    <location>
        <position position="225"/>
    </location>
    <ligand>
        <name>dimethylallyl diphosphate</name>
        <dbReference type="ChEBI" id="CHEBI:57623"/>
    </ligand>
</feature>
<feature type="binding site" evidence="5">
    <location>
        <position position="223"/>
    </location>
    <ligand>
        <name>dimethylallyl diphosphate</name>
        <dbReference type="ChEBI" id="CHEBI:57623"/>
    </ligand>
</feature>
<keyword evidence="4 5" id="KW-0411">Iron-sulfur</keyword>
<name>A0ABS1HP62_9BACT</name>
<keyword evidence="3 5" id="KW-0408">Iron</keyword>
<feature type="binding site" evidence="5">
    <location>
        <position position="74"/>
    </location>
    <ligand>
        <name>dimethylallyl diphosphate</name>
        <dbReference type="ChEBI" id="CHEBI:57623"/>
    </ligand>
</feature>
<feature type="binding site" evidence="5">
    <location>
        <position position="268"/>
    </location>
    <ligand>
        <name>dimethylallyl diphosphate</name>
        <dbReference type="ChEBI" id="CHEBI:57623"/>
    </ligand>
</feature>
<feature type="binding site" evidence="5">
    <location>
        <position position="128"/>
    </location>
    <ligand>
        <name>dimethylallyl diphosphate</name>
        <dbReference type="ChEBI" id="CHEBI:57623"/>
    </ligand>
</feature>
<keyword evidence="5" id="KW-0414">Isoprene biosynthesis</keyword>
<keyword evidence="2 5" id="KW-0479">Metal-binding</keyword>
<feature type="binding site" evidence="5">
    <location>
        <position position="223"/>
    </location>
    <ligand>
        <name>(2E)-4-hydroxy-3-methylbut-2-enyl diphosphate</name>
        <dbReference type="ChEBI" id="CHEBI:128753"/>
    </ligand>
</feature>
<sequence>MKVVIDKYSGFCFGVQKAIEAASLLLKSGEKVYCVGDIVHNEAESKRLSSLGMSIINSEKLNGLKDGAVLFRAHGEPPQSYQKVSNAGLQLKDATCPVVLKLQQRIKKAYKKLQESNGQLVIFGKKGHAEVIGLEGQTNNEAIVIEQLSDIEQLDFNRDIELFAQTTKSPELLKEIAAAIEDKTKAGFKWHNTTCKQVTGRVPRIKQFAIQYDVVVFVGGHKSSNAKVLFQACKEANANSYFVSTPQEVKNKWFDNPNISVGVCGATSTPKWLMEEVAESIRVLH</sequence>
<dbReference type="GO" id="GO:0051745">
    <property type="term" value="F:4-hydroxy-3-methylbut-2-enyl diphosphate reductase activity"/>
    <property type="evidence" value="ECO:0007669"/>
    <property type="project" value="UniProtKB-EC"/>
</dbReference>
<dbReference type="PANTHER" id="PTHR30426">
    <property type="entry name" value="4-HYDROXY-3-METHYLBUT-2-ENYL DIPHOSPHATE REDUCTASE"/>
    <property type="match status" value="1"/>
</dbReference>
<dbReference type="HAMAP" id="MF_00191">
    <property type="entry name" value="IspH"/>
    <property type="match status" value="1"/>
</dbReference>
<feature type="binding site" evidence="5">
    <location>
        <position position="225"/>
    </location>
    <ligand>
        <name>(2E)-4-hydroxy-3-methylbut-2-enyl diphosphate</name>
        <dbReference type="ChEBI" id="CHEBI:128753"/>
    </ligand>
</feature>
<dbReference type="Pfam" id="PF02401">
    <property type="entry name" value="LYTB"/>
    <property type="match status" value="1"/>
</dbReference>
<dbReference type="Proteomes" id="UP000605676">
    <property type="component" value="Unassembled WGS sequence"/>
</dbReference>
<organism evidence="6 7">
    <name type="scientific">Carboxylicivirga marina</name>
    <dbReference type="NCBI Taxonomy" id="2800988"/>
    <lineage>
        <taxon>Bacteria</taxon>
        <taxon>Pseudomonadati</taxon>
        <taxon>Bacteroidota</taxon>
        <taxon>Bacteroidia</taxon>
        <taxon>Marinilabiliales</taxon>
        <taxon>Marinilabiliaceae</taxon>
        <taxon>Carboxylicivirga</taxon>
    </lineage>
</organism>
<feature type="binding site" evidence="5">
    <location>
        <position position="40"/>
    </location>
    <ligand>
        <name>isopentenyl diphosphate</name>
        <dbReference type="ChEBI" id="CHEBI:128769"/>
    </ligand>
</feature>
<dbReference type="CDD" id="cd13944">
    <property type="entry name" value="lytB_ispH"/>
    <property type="match status" value="1"/>
</dbReference>
<feature type="binding site" evidence="5">
    <location>
        <position position="223"/>
    </location>
    <ligand>
        <name>isopentenyl diphosphate</name>
        <dbReference type="ChEBI" id="CHEBI:128769"/>
    </ligand>
</feature>
<keyword evidence="5 6" id="KW-0560">Oxidoreductase</keyword>
<feature type="binding site" evidence="5">
    <location>
        <position position="195"/>
    </location>
    <ligand>
        <name>[4Fe-4S] cluster</name>
        <dbReference type="ChEBI" id="CHEBI:49883"/>
    </ligand>
</feature>
<feature type="active site" description="Proton donor" evidence="5">
    <location>
        <position position="130"/>
    </location>
</feature>
<dbReference type="NCBIfam" id="TIGR00216">
    <property type="entry name" value="ispH_lytB"/>
    <property type="match status" value="1"/>
</dbReference>
<feature type="binding site" evidence="5">
    <location>
        <position position="74"/>
    </location>
    <ligand>
        <name>(2E)-4-hydroxy-3-methylbut-2-enyl diphosphate</name>
        <dbReference type="ChEBI" id="CHEBI:128753"/>
    </ligand>
</feature>
<accession>A0ABS1HP62</accession>
<dbReference type="Gene3D" id="3.40.1010.20">
    <property type="entry name" value="4-hydroxy-3-methylbut-2-enyl diphosphate reductase, catalytic domain"/>
    <property type="match status" value="2"/>
</dbReference>
<feature type="binding site" evidence="5">
    <location>
        <position position="268"/>
    </location>
    <ligand>
        <name>isopentenyl diphosphate</name>
        <dbReference type="ChEBI" id="CHEBI:128769"/>
    </ligand>
</feature>
<comment type="caution">
    <text evidence="6">The sequence shown here is derived from an EMBL/GenBank/DDBJ whole genome shotgun (WGS) entry which is preliminary data.</text>
</comment>
<comment type="catalytic activity">
    <reaction evidence="5">
        <text>dimethylallyl diphosphate + 2 oxidized [2Fe-2S]-[ferredoxin] + H2O = (2E)-4-hydroxy-3-methylbut-2-enyl diphosphate + 2 reduced [2Fe-2S]-[ferredoxin] + 2 H(+)</text>
        <dbReference type="Rhea" id="RHEA:24825"/>
        <dbReference type="Rhea" id="RHEA-COMP:10000"/>
        <dbReference type="Rhea" id="RHEA-COMP:10001"/>
        <dbReference type="ChEBI" id="CHEBI:15377"/>
        <dbReference type="ChEBI" id="CHEBI:15378"/>
        <dbReference type="ChEBI" id="CHEBI:33737"/>
        <dbReference type="ChEBI" id="CHEBI:33738"/>
        <dbReference type="ChEBI" id="CHEBI:57623"/>
        <dbReference type="ChEBI" id="CHEBI:128753"/>
        <dbReference type="EC" id="1.17.7.4"/>
    </reaction>
</comment>
<keyword evidence="1 5" id="KW-0004">4Fe-4S</keyword>
<feature type="binding site" evidence="5">
    <location>
        <position position="128"/>
    </location>
    <ligand>
        <name>(2E)-4-hydroxy-3-methylbut-2-enyl diphosphate</name>
        <dbReference type="ChEBI" id="CHEBI:128753"/>
    </ligand>
</feature>
<feature type="binding site" evidence="5">
    <location>
        <position position="224"/>
    </location>
    <ligand>
        <name>(2E)-4-hydroxy-3-methylbut-2-enyl diphosphate</name>
        <dbReference type="ChEBI" id="CHEBI:128753"/>
    </ligand>
</feature>
<feature type="binding site" evidence="5">
    <location>
        <position position="96"/>
    </location>
    <ligand>
        <name>[4Fe-4S] cluster</name>
        <dbReference type="ChEBI" id="CHEBI:49883"/>
    </ligand>
</feature>
<dbReference type="Gene3D" id="3.40.50.11270">
    <property type="match status" value="1"/>
</dbReference>
<dbReference type="NCBIfam" id="NF002187">
    <property type="entry name" value="PRK01045.1-1"/>
    <property type="match status" value="1"/>
</dbReference>
<feature type="binding site" evidence="5">
    <location>
        <position position="224"/>
    </location>
    <ligand>
        <name>dimethylallyl diphosphate</name>
        <dbReference type="ChEBI" id="CHEBI:57623"/>
    </ligand>
</feature>
<comment type="cofactor">
    <cofactor evidence="5">
        <name>[4Fe-4S] cluster</name>
        <dbReference type="ChEBI" id="CHEBI:49883"/>
    </cofactor>
    <text evidence="5">Binds 1 [4Fe-4S] cluster per subunit.</text>
</comment>
<comment type="function">
    <text evidence="5">Catalyzes the conversion of 1-hydroxy-2-methyl-2-(E)-butenyl 4-diphosphate (HMBPP) into a mixture of isopentenyl diphosphate (IPP) and dimethylallyl diphosphate (DMAPP). Acts in the terminal step of the DOXP/MEP pathway for isoprenoid precursor biosynthesis.</text>
</comment>
<dbReference type="PANTHER" id="PTHR30426:SF0">
    <property type="entry name" value="4-HYDROXY-3-METHYLBUT-2-ENYL DIPHOSPHATE REDUCTASE"/>
    <property type="match status" value="1"/>
</dbReference>
<keyword evidence="7" id="KW-1185">Reference proteome</keyword>